<evidence type="ECO:0000256" key="3">
    <source>
        <dbReference type="ARBA" id="ARBA00023082"/>
    </source>
</evidence>
<dbReference type="GO" id="GO:0016987">
    <property type="term" value="F:sigma factor activity"/>
    <property type="evidence" value="ECO:0007669"/>
    <property type="project" value="UniProtKB-KW"/>
</dbReference>
<keyword evidence="4" id="KW-0804">Transcription</keyword>
<feature type="domain" description="RNA polymerase sigma factor 70 region 4 type 2" evidence="6">
    <location>
        <begin position="103"/>
        <end position="153"/>
    </location>
</feature>
<keyword evidence="3" id="KW-0731">Sigma factor</keyword>
<name>A0A9X9WQK5_9PROT</name>
<dbReference type="EMBL" id="JAAVUP010000013">
    <property type="protein sequence ID" value="NKE19751.1"/>
    <property type="molecule type" value="Genomic_DNA"/>
</dbReference>
<evidence type="ECO:0000256" key="1">
    <source>
        <dbReference type="ARBA" id="ARBA00010641"/>
    </source>
</evidence>
<keyword evidence="9" id="KW-1185">Reference proteome</keyword>
<sequence>MPRVPSEFRKALAALLPQLRAFARFLIRDPARADDLVQDAILRAMTEEQRWEPGTNLRAWVFRILRNGFLMQLRRGGAEQRALERFDARASSAPAQLATAELHELDRALDDLPMAQRESLTLVAALGFSIEEAAAICGVPPGTVKARVSRARAVLAQRFADKT</sequence>
<accession>A0A9X9WQK5</accession>
<dbReference type="InterPro" id="IPR014284">
    <property type="entry name" value="RNA_pol_sigma-70_dom"/>
</dbReference>
<dbReference type="Gene3D" id="1.10.1740.10">
    <property type="match status" value="1"/>
</dbReference>
<dbReference type="InterPro" id="IPR007627">
    <property type="entry name" value="RNA_pol_sigma70_r2"/>
</dbReference>
<reference evidence="7" key="3">
    <citation type="journal article" date="2021" name="Syst. Appl. Microbiol.">
        <title>Roseomonas hellenica sp. nov., isolated from roots of wild-growing Alkanna tinctoria.</title>
        <authorList>
            <person name="Rat A."/>
            <person name="Naranjo H.D."/>
            <person name="Lebbe L."/>
            <person name="Cnockaert M."/>
            <person name="Krigas N."/>
            <person name="Grigoriadou K."/>
            <person name="Maloupa E."/>
            <person name="Willems A."/>
        </authorList>
    </citation>
    <scope>NUCLEOTIDE SEQUENCE</scope>
    <source>
        <strain evidence="7">LMG 31161</strain>
    </source>
</reference>
<evidence type="ECO:0000313" key="8">
    <source>
        <dbReference type="EMBL" id="NKE19751.1"/>
    </source>
</evidence>
<evidence type="ECO:0000259" key="5">
    <source>
        <dbReference type="Pfam" id="PF04542"/>
    </source>
</evidence>
<proteinExistence type="inferred from homology"/>
<dbReference type="Pfam" id="PF08281">
    <property type="entry name" value="Sigma70_r4_2"/>
    <property type="match status" value="1"/>
</dbReference>
<evidence type="ECO:0000313" key="7">
    <source>
        <dbReference type="EMBL" id="MBR0662615.1"/>
    </source>
</evidence>
<keyword evidence="2" id="KW-0805">Transcription regulation</keyword>
<dbReference type="Proteomes" id="UP000746741">
    <property type="component" value="Unassembled WGS sequence"/>
</dbReference>
<reference evidence="8 9" key="2">
    <citation type="submission" date="2020-02" db="EMBL/GenBank/DDBJ databases">
        <authorList>
            <person name="Sun Q."/>
            <person name="Inoue M."/>
        </authorList>
    </citation>
    <scope>NUCLEOTIDE SEQUENCE [LARGE SCALE GENOMIC DNA]</scope>
    <source>
        <strain evidence="8 9">KCTC 22478</strain>
    </source>
</reference>
<dbReference type="Proteomes" id="UP001138708">
    <property type="component" value="Unassembled WGS sequence"/>
</dbReference>
<dbReference type="SUPFAM" id="SSF88659">
    <property type="entry name" value="Sigma3 and sigma4 domains of RNA polymerase sigma factors"/>
    <property type="match status" value="1"/>
</dbReference>
<dbReference type="InterPro" id="IPR039425">
    <property type="entry name" value="RNA_pol_sigma-70-like"/>
</dbReference>
<dbReference type="AlphaFoldDB" id="A0A9X9WQK5"/>
<dbReference type="InterPro" id="IPR013249">
    <property type="entry name" value="RNA_pol_sigma70_r4_t2"/>
</dbReference>
<dbReference type="GO" id="GO:0003677">
    <property type="term" value="F:DNA binding"/>
    <property type="evidence" value="ECO:0007669"/>
    <property type="project" value="InterPro"/>
</dbReference>
<dbReference type="Pfam" id="PF04542">
    <property type="entry name" value="Sigma70_r2"/>
    <property type="match status" value="1"/>
</dbReference>
<evidence type="ECO:0000313" key="10">
    <source>
        <dbReference type="Proteomes" id="UP001138708"/>
    </source>
</evidence>
<dbReference type="InterPro" id="IPR013324">
    <property type="entry name" value="RNA_pol_sigma_r3/r4-like"/>
</dbReference>
<dbReference type="CDD" id="cd06171">
    <property type="entry name" value="Sigma70_r4"/>
    <property type="match status" value="1"/>
</dbReference>
<comment type="caution">
    <text evidence="7">The sequence shown here is derived from an EMBL/GenBank/DDBJ whole genome shotgun (WGS) entry which is preliminary data.</text>
</comment>
<evidence type="ECO:0000256" key="4">
    <source>
        <dbReference type="ARBA" id="ARBA00023163"/>
    </source>
</evidence>
<dbReference type="EMBL" id="JAAEDK010000124">
    <property type="protein sequence ID" value="MBR0662615.1"/>
    <property type="molecule type" value="Genomic_DNA"/>
</dbReference>
<dbReference type="RefSeq" id="WP_168043661.1">
    <property type="nucleotide sequence ID" value="NZ_JAAEDK010000124.1"/>
</dbReference>
<dbReference type="Gene3D" id="1.10.10.10">
    <property type="entry name" value="Winged helix-like DNA-binding domain superfamily/Winged helix DNA-binding domain"/>
    <property type="match status" value="1"/>
</dbReference>
<feature type="domain" description="RNA polymerase sigma-70 region 2" evidence="5">
    <location>
        <begin position="14"/>
        <end position="76"/>
    </location>
</feature>
<evidence type="ECO:0000259" key="6">
    <source>
        <dbReference type="Pfam" id="PF08281"/>
    </source>
</evidence>
<gene>
    <name evidence="8" type="ORF">GWK15_22525</name>
    <name evidence="7" type="ORF">GXW75_25430</name>
</gene>
<protein>
    <submittedName>
        <fullName evidence="7">Sigma-70 family RNA polymerase sigma factor</fullName>
    </submittedName>
</protein>
<evidence type="ECO:0000313" key="9">
    <source>
        <dbReference type="Proteomes" id="UP000746741"/>
    </source>
</evidence>
<evidence type="ECO:0000256" key="2">
    <source>
        <dbReference type="ARBA" id="ARBA00023015"/>
    </source>
</evidence>
<reference evidence="7" key="1">
    <citation type="submission" date="2020-01" db="EMBL/GenBank/DDBJ databases">
        <authorList>
            <person name="Rat A."/>
        </authorList>
    </citation>
    <scope>NUCLEOTIDE SEQUENCE</scope>
    <source>
        <strain evidence="7">LMG 31161</strain>
    </source>
</reference>
<dbReference type="PANTHER" id="PTHR43133:SF25">
    <property type="entry name" value="RNA POLYMERASE SIGMA FACTOR RFAY-RELATED"/>
    <property type="match status" value="1"/>
</dbReference>
<comment type="similarity">
    <text evidence="1">Belongs to the sigma-70 factor family. ECF subfamily.</text>
</comment>
<dbReference type="InterPro" id="IPR036388">
    <property type="entry name" value="WH-like_DNA-bd_sf"/>
</dbReference>
<dbReference type="PANTHER" id="PTHR43133">
    <property type="entry name" value="RNA POLYMERASE ECF-TYPE SIGMA FACTO"/>
    <property type="match status" value="1"/>
</dbReference>
<dbReference type="InterPro" id="IPR013325">
    <property type="entry name" value="RNA_pol_sigma_r2"/>
</dbReference>
<dbReference type="NCBIfam" id="TIGR02937">
    <property type="entry name" value="sigma70-ECF"/>
    <property type="match status" value="1"/>
</dbReference>
<dbReference type="SUPFAM" id="SSF88946">
    <property type="entry name" value="Sigma2 domain of RNA polymerase sigma factors"/>
    <property type="match status" value="1"/>
</dbReference>
<dbReference type="GO" id="GO:0006352">
    <property type="term" value="P:DNA-templated transcription initiation"/>
    <property type="evidence" value="ECO:0007669"/>
    <property type="project" value="InterPro"/>
</dbReference>
<organism evidence="7 10">
    <name type="scientific">Neoroseomonas oryzicola</name>
    <dbReference type="NCBI Taxonomy" id="535904"/>
    <lineage>
        <taxon>Bacteria</taxon>
        <taxon>Pseudomonadati</taxon>
        <taxon>Pseudomonadota</taxon>
        <taxon>Alphaproteobacteria</taxon>
        <taxon>Acetobacterales</taxon>
        <taxon>Acetobacteraceae</taxon>
        <taxon>Neoroseomonas</taxon>
    </lineage>
</organism>